<keyword evidence="3" id="KW-1185">Reference proteome</keyword>
<protein>
    <submittedName>
        <fullName evidence="2">Uncharacterized protein</fullName>
    </submittedName>
</protein>
<evidence type="ECO:0000256" key="1">
    <source>
        <dbReference type="SAM" id="SignalP"/>
    </source>
</evidence>
<accession>A0ABY6GXD4</accession>
<feature type="chain" id="PRO_5046683030" evidence="1">
    <location>
        <begin position="25"/>
        <end position="191"/>
    </location>
</feature>
<organism evidence="2 3">
    <name type="scientific">Endozoicomonas euniceicola</name>
    <dbReference type="NCBI Taxonomy" id="1234143"/>
    <lineage>
        <taxon>Bacteria</taxon>
        <taxon>Pseudomonadati</taxon>
        <taxon>Pseudomonadota</taxon>
        <taxon>Gammaproteobacteria</taxon>
        <taxon>Oceanospirillales</taxon>
        <taxon>Endozoicomonadaceae</taxon>
        <taxon>Endozoicomonas</taxon>
    </lineage>
</organism>
<dbReference type="PROSITE" id="PS51257">
    <property type="entry name" value="PROKAR_LIPOPROTEIN"/>
    <property type="match status" value="1"/>
</dbReference>
<dbReference type="EMBL" id="CP103300">
    <property type="protein sequence ID" value="UYM16721.1"/>
    <property type="molecule type" value="Genomic_DNA"/>
</dbReference>
<evidence type="ECO:0000313" key="2">
    <source>
        <dbReference type="EMBL" id="UYM16721.1"/>
    </source>
</evidence>
<keyword evidence="1" id="KW-0732">Signal</keyword>
<proteinExistence type="predicted"/>
<dbReference type="RefSeq" id="WP_262599040.1">
    <property type="nucleotide sequence ID" value="NZ_CP103300.1"/>
</dbReference>
<feature type="signal peptide" evidence="1">
    <location>
        <begin position="1"/>
        <end position="24"/>
    </location>
</feature>
<evidence type="ECO:0000313" key="3">
    <source>
        <dbReference type="Proteomes" id="UP001163255"/>
    </source>
</evidence>
<sequence length="191" mass="22780">MQKLIGICLCFISLSFFSCIKASASDYHLFFDEENTHLDSGIISLIRVEPGGQRLFKSIDLNYFGYEGLVNAGIENMYILRRDSRLSILIIPRSEHRYKTVAWEMFHEQLDLTLRQVEILRYHQDSQEQDYIDLRDPEMNNSDRFTARIVHNYRDPEDRGYPRRQGRWQYPDWQQELPCSGPCQPIRRFSY</sequence>
<name>A0ABY6GXD4_9GAMM</name>
<dbReference type="Proteomes" id="UP001163255">
    <property type="component" value="Chromosome"/>
</dbReference>
<reference evidence="2" key="1">
    <citation type="submission" date="2022-10" db="EMBL/GenBank/DDBJ databases">
        <title>Completed Genome Sequence of two octocoral isolated bacterium, Endozoicomonas euniceicola EF212T and Endozoicomonas gorgoniicola PS125T.</title>
        <authorList>
            <person name="Chiou Y.-J."/>
            <person name="Chen Y.-H."/>
        </authorList>
    </citation>
    <scope>NUCLEOTIDE SEQUENCE</scope>
    <source>
        <strain evidence="2">EF212</strain>
    </source>
</reference>
<gene>
    <name evidence="2" type="ORF">NX720_01955</name>
</gene>